<dbReference type="AlphaFoldDB" id="A0A371CCA3"/>
<feature type="region of interest" description="Disordered" evidence="1">
    <location>
        <begin position="1"/>
        <end position="84"/>
    </location>
</feature>
<gene>
    <name evidence="3" type="ORF">B0I71DRAFT_128318</name>
</gene>
<dbReference type="CDD" id="cd02440">
    <property type="entry name" value="AdoMet_MTases"/>
    <property type="match status" value="1"/>
</dbReference>
<dbReference type="InterPro" id="IPR029063">
    <property type="entry name" value="SAM-dependent_MTases_sf"/>
</dbReference>
<feature type="compositionally biased region" description="Low complexity" evidence="1">
    <location>
        <begin position="1"/>
        <end position="23"/>
    </location>
</feature>
<reference evidence="3 4" key="1">
    <citation type="submission" date="2018-07" db="EMBL/GenBank/DDBJ databases">
        <title>Draft Genome Assemblies for Five Robust Yarrowia lipolytica Strains Exhibiting High Lipid Production and Pentose Sugar Utilization and Sugar Alcohol Secretion from Undetoxified Lignocellulosic Biomass Hydrolysates.</title>
        <authorList>
            <consortium name="DOE Joint Genome Institute"/>
            <person name="Walker C."/>
            <person name="Ryu S."/>
            <person name="Na H."/>
            <person name="Zane M."/>
            <person name="LaButti K."/>
            <person name="Lipzen A."/>
            <person name="Haridas S."/>
            <person name="Barry K."/>
            <person name="Grigoriev I.V."/>
            <person name="Quarterman J."/>
            <person name="Slininger P."/>
            <person name="Dien B."/>
            <person name="Trinh C.T."/>
        </authorList>
    </citation>
    <scope>NUCLEOTIDE SEQUENCE [LARGE SCALE GENOMIC DNA]</scope>
    <source>
        <strain evidence="3 4">YB392</strain>
    </source>
</reference>
<evidence type="ECO:0000259" key="2">
    <source>
        <dbReference type="Pfam" id="PF08241"/>
    </source>
</evidence>
<feature type="domain" description="Methyltransferase type 11" evidence="2">
    <location>
        <begin position="202"/>
        <end position="269"/>
    </location>
</feature>
<dbReference type="Gene3D" id="3.40.50.150">
    <property type="entry name" value="Vaccinia Virus protein VP39"/>
    <property type="match status" value="1"/>
</dbReference>
<evidence type="ECO:0000256" key="1">
    <source>
        <dbReference type="SAM" id="MobiDB-lite"/>
    </source>
</evidence>
<accession>A0A371CCA3</accession>
<dbReference type="VEuPathDB" id="FungiDB:YALI0_C11825g"/>
<evidence type="ECO:0000313" key="4">
    <source>
        <dbReference type="Proteomes" id="UP000256601"/>
    </source>
</evidence>
<feature type="compositionally biased region" description="Polar residues" evidence="1">
    <location>
        <begin position="24"/>
        <end position="34"/>
    </location>
</feature>
<protein>
    <recommendedName>
        <fullName evidence="2">Methyltransferase type 11 domain-containing protein</fullName>
    </recommendedName>
</protein>
<dbReference type="Pfam" id="PF08241">
    <property type="entry name" value="Methyltransf_11"/>
    <property type="match status" value="1"/>
</dbReference>
<dbReference type="Proteomes" id="UP000256601">
    <property type="component" value="Unassembled WGS sequence"/>
</dbReference>
<dbReference type="SUPFAM" id="SSF53335">
    <property type="entry name" value="S-adenosyl-L-methionine-dependent methyltransferases"/>
    <property type="match status" value="1"/>
</dbReference>
<dbReference type="EMBL" id="KZ857327">
    <property type="protein sequence ID" value="RDW27929.1"/>
    <property type="molecule type" value="Genomic_DNA"/>
</dbReference>
<dbReference type="VEuPathDB" id="FungiDB:YALI1_C16515g"/>
<sequence>MMWDGLTTVSDSSSKLSLSRQTSNTSVATARSGNSNRSVHSERSSHSRHSQKPTQNAQNAPMPPPTPITAASSSAHNKRKSYKPVTKKSTENLYYNYFTEFLNNSKESDSLIYAATRREAWIQYQQSAFEGYQSDIAELWGMMALRFILHGALLFSPGSLALKNSSDTKNVLEFQGITKEQWSWQLAFDFPDAMVYGYEWQLGTVPQSRGGGGPANYIQVTGKSLDKLPFSDNYFDIISAKCLWYLIQSDQWVPLFKELRRVLKPGGYIETLICDFAQINPNPLEEKYWSRLTNALRARRMHIEPSQHVASHLNAAGFHNIHRAYTALPRAWGGRVGDLTDLLTMFFSTTLMIHFGNLNNEERKDYCRLMADRGSGAKINTAYKFMACYAQKPE</sequence>
<dbReference type="GO" id="GO:0008757">
    <property type="term" value="F:S-adenosylmethionine-dependent methyltransferase activity"/>
    <property type="evidence" value="ECO:0007669"/>
    <property type="project" value="InterPro"/>
</dbReference>
<name>A0A371CCA3_YARLL</name>
<evidence type="ECO:0000313" key="3">
    <source>
        <dbReference type="EMBL" id="RDW27929.1"/>
    </source>
</evidence>
<organism evidence="3 4">
    <name type="scientific">Yarrowia lipolytica</name>
    <name type="common">Candida lipolytica</name>
    <dbReference type="NCBI Taxonomy" id="4952"/>
    <lineage>
        <taxon>Eukaryota</taxon>
        <taxon>Fungi</taxon>
        <taxon>Dikarya</taxon>
        <taxon>Ascomycota</taxon>
        <taxon>Saccharomycotina</taxon>
        <taxon>Dipodascomycetes</taxon>
        <taxon>Dipodascales</taxon>
        <taxon>Dipodascales incertae sedis</taxon>
        <taxon>Yarrowia</taxon>
    </lineage>
</organism>
<dbReference type="InterPro" id="IPR013216">
    <property type="entry name" value="Methyltransf_11"/>
</dbReference>
<proteinExistence type="predicted"/>